<accession>A0ABU1UNI3</accession>
<name>A0ABU1UNI3_9ACTN</name>
<evidence type="ECO:0000256" key="6">
    <source>
        <dbReference type="ARBA" id="ARBA00023316"/>
    </source>
</evidence>
<comment type="caution">
    <text evidence="9">The sequence shown here is derived from an EMBL/GenBank/DDBJ whole genome shotgun (WGS) entry which is preliminary data.</text>
</comment>
<reference evidence="9 10" key="1">
    <citation type="submission" date="2023-07" db="EMBL/GenBank/DDBJ databases">
        <title>Sorghum-associated microbial communities from plants grown in Nebraska, USA.</title>
        <authorList>
            <person name="Schachtman D."/>
        </authorList>
    </citation>
    <scope>NUCLEOTIDE SEQUENCE [LARGE SCALE GENOMIC DNA]</scope>
    <source>
        <strain evidence="9 10">BE248</strain>
    </source>
</reference>
<dbReference type="PANTHER" id="PTHR30518">
    <property type="entry name" value="ENDOLYTIC MUREIN TRANSGLYCOSYLASE"/>
    <property type="match status" value="1"/>
</dbReference>
<sequence length="378" mass="41083">MADGGLDMMTGGPSGPGRRRAAAPPRKPWGRRIVTLLVLLAVLFGGYKVAGKAMDFFGGPADYPGQGTGSVVVEIPSGANGQQIANILKEADVVKSAEAFYQLSLNDSRFQAVQAGFFKLRKHMSAEWAMRELTDRNNRVEGKVTIPEGARVTTIITIIAKSTDISKKNVEAALDKPQSLGLPAEANNNPEGFLYPATYEVPPGSTATSLLKQMVKKTVDVEKELDLASRADAIGMTPVEVMTLASILEYEANRDEDYPKVARVFLNRLDQGIALQSDATVAYANGITGDVWTTPEQRDNPSEYNTYEHQGLPPGPIGAAGKKTIEAVLNPADGDWLYFVPDYENNTTVFSNNLADHERAAERLREWCRSSKDTDDIC</sequence>
<dbReference type="Gene3D" id="3.30.1490.480">
    <property type="entry name" value="Endolytic murein transglycosylase"/>
    <property type="match status" value="1"/>
</dbReference>
<feature type="transmembrane region" description="Helical" evidence="7">
    <location>
        <begin position="29"/>
        <end position="47"/>
    </location>
</feature>
<keyword evidence="5 7" id="KW-0456">Lyase</keyword>
<dbReference type="EMBL" id="JAVDWH010000001">
    <property type="protein sequence ID" value="MDR7086742.1"/>
    <property type="molecule type" value="Genomic_DNA"/>
</dbReference>
<comment type="similarity">
    <text evidence="7">Belongs to the transglycosylase MltG family.</text>
</comment>
<keyword evidence="4 7" id="KW-0472">Membrane</keyword>
<evidence type="ECO:0000256" key="5">
    <source>
        <dbReference type="ARBA" id="ARBA00023239"/>
    </source>
</evidence>
<evidence type="ECO:0000256" key="4">
    <source>
        <dbReference type="ARBA" id="ARBA00023136"/>
    </source>
</evidence>
<keyword evidence="10" id="KW-1185">Reference proteome</keyword>
<keyword evidence="1 7" id="KW-1003">Cell membrane</keyword>
<dbReference type="CDD" id="cd08010">
    <property type="entry name" value="MltG_like"/>
    <property type="match status" value="1"/>
</dbReference>
<dbReference type="InterPro" id="IPR003770">
    <property type="entry name" value="MLTG-like"/>
</dbReference>
<comment type="function">
    <text evidence="7">Functions as a peptidoglycan terminase that cleaves nascent peptidoglycan strands endolytically to terminate their elongation.</text>
</comment>
<feature type="site" description="Important for catalytic activity" evidence="7">
    <location>
        <position position="251"/>
    </location>
</feature>
<dbReference type="Pfam" id="PF02618">
    <property type="entry name" value="YceG"/>
    <property type="match status" value="1"/>
</dbReference>
<keyword evidence="6 7" id="KW-0961">Cell wall biogenesis/degradation</keyword>
<keyword evidence="3 7" id="KW-1133">Transmembrane helix</keyword>
<evidence type="ECO:0000313" key="10">
    <source>
        <dbReference type="Proteomes" id="UP001257739"/>
    </source>
</evidence>
<feature type="region of interest" description="Disordered" evidence="8">
    <location>
        <begin position="1"/>
        <end position="25"/>
    </location>
</feature>
<proteinExistence type="inferred from homology"/>
<dbReference type="RefSeq" id="WP_309969170.1">
    <property type="nucleotide sequence ID" value="NZ_JAVDWH010000001.1"/>
</dbReference>
<evidence type="ECO:0000256" key="3">
    <source>
        <dbReference type="ARBA" id="ARBA00022989"/>
    </source>
</evidence>
<evidence type="ECO:0000256" key="2">
    <source>
        <dbReference type="ARBA" id="ARBA00022692"/>
    </source>
</evidence>
<dbReference type="Gene3D" id="3.30.160.60">
    <property type="entry name" value="Classic Zinc Finger"/>
    <property type="match status" value="1"/>
</dbReference>
<dbReference type="PANTHER" id="PTHR30518:SF2">
    <property type="entry name" value="ENDOLYTIC MUREIN TRANSGLYCOSYLASE"/>
    <property type="match status" value="1"/>
</dbReference>
<dbReference type="HAMAP" id="MF_02065">
    <property type="entry name" value="MltG"/>
    <property type="match status" value="1"/>
</dbReference>
<evidence type="ECO:0000256" key="8">
    <source>
        <dbReference type="SAM" id="MobiDB-lite"/>
    </source>
</evidence>
<protein>
    <recommendedName>
        <fullName evidence="7">Endolytic murein transglycosylase</fullName>
        <ecNumber evidence="7">4.2.2.29</ecNumber>
    </recommendedName>
    <alternativeName>
        <fullName evidence="7">Peptidoglycan lytic transglycosylase</fullName>
    </alternativeName>
    <alternativeName>
        <fullName evidence="7">Peptidoglycan polymerization terminase</fullName>
    </alternativeName>
</protein>
<organism evidence="9 10">
    <name type="scientific">Aeromicrobium panaciterrae</name>
    <dbReference type="NCBI Taxonomy" id="363861"/>
    <lineage>
        <taxon>Bacteria</taxon>
        <taxon>Bacillati</taxon>
        <taxon>Actinomycetota</taxon>
        <taxon>Actinomycetes</taxon>
        <taxon>Propionibacteriales</taxon>
        <taxon>Nocardioidaceae</taxon>
        <taxon>Aeromicrobium</taxon>
    </lineage>
</organism>
<evidence type="ECO:0000313" key="9">
    <source>
        <dbReference type="EMBL" id="MDR7086742.1"/>
    </source>
</evidence>
<keyword evidence="2 7" id="KW-0812">Transmembrane</keyword>
<dbReference type="Proteomes" id="UP001257739">
    <property type="component" value="Unassembled WGS sequence"/>
</dbReference>
<comment type="catalytic activity">
    <reaction evidence="7">
        <text>a peptidoglycan chain = a peptidoglycan chain with N-acetyl-1,6-anhydromuramyl-[peptide] at the reducing end + a peptidoglycan chain with N-acetylglucosamine at the non-reducing end.</text>
        <dbReference type="EC" id="4.2.2.29"/>
    </reaction>
</comment>
<dbReference type="NCBIfam" id="TIGR00247">
    <property type="entry name" value="endolytic transglycosylase MltG"/>
    <property type="match status" value="1"/>
</dbReference>
<dbReference type="EC" id="4.2.2.29" evidence="7"/>
<evidence type="ECO:0000256" key="1">
    <source>
        <dbReference type="ARBA" id="ARBA00022475"/>
    </source>
</evidence>
<comment type="subcellular location">
    <subcellularLocation>
        <location evidence="7">Cell membrane</location>
        <topology evidence="7">Single-pass membrane protein</topology>
    </subcellularLocation>
</comment>
<gene>
    <name evidence="7" type="primary">mltG</name>
    <name evidence="9" type="ORF">J2X11_001581</name>
</gene>
<evidence type="ECO:0000256" key="7">
    <source>
        <dbReference type="HAMAP-Rule" id="MF_02065"/>
    </source>
</evidence>